<evidence type="ECO:0000256" key="3">
    <source>
        <dbReference type="ARBA" id="ARBA00022816"/>
    </source>
</evidence>
<proteinExistence type="predicted"/>
<keyword evidence="3" id="KW-0509">mRNA transport</keyword>
<keyword evidence="6" id="KW-0906">Nuclear pore complex</keyword>
<dbReference type="AlphaFoldDB" id="M2Y7Y4"/>
<accession>M2Y7Y4</accession>
<dbReference type="Gramene" id="EME31939">
    <property type="protein sequence ID" value="EME31939"/>
    <property type="gene ID" value="Gasu_10040"/>
</dbReference>
<dbReference type="EMBL" id="KB454489">
    <property type="protein sequence ID" value="EME31939.1"/>
    <property type="molecule type" value="Genomic_DNA"/>
</dbReference>
<dbReference type="InterPro" id="IPR037700">
    <property type="entry name" value="NUP88/NUP82"/>
</dbReference>
<evidence type="ECO:0000313" key="10">
    <source>
        <dbReference type="Proteomes" id="UP000030680"/>
    </source>
</evidence>
<evidence type="ECO:0000256" key="8">
    <source>
        <dbReference type="SAM" id="Coils"/>
    </source>
</evidence>
<evidence type="ECO:0000256" key="5">
    <source>
        <dbReference type="ARBA" id="ARBA00023010"/>
    </source>
</evidence>
<dbReference type="GO" id="GO:0000055">
    <property type="term" value="P:ribosomal large subunit export from nucleus"/>
    <property type="evidence" value="ECO:0007669"/>
    <property type="project" value="InterPro"/>
</dbReference>
<feature type="coiled-coil region" evidence="8">
    <location>
        <begin position="652"/>
        <end position="686"/>
    </location>
</feature>
<organism evidence="9 10">
    <name type="scientific">Galdieria sulphuraria</name>
    <name type="common">Red alga</name>
    <dbReference type="NCBI Taxonomy" id="130081"/>
    <lineage>
        <taxon>Eukaryota</taxon>
        <taxon>Rhodophyta</taxon>
        <taxon>Bangiophyceae</taxon>
        <taxon>Galdieriales</taxon>
        <taxon>Galdieriaceae</taxon>
        <taxon>Galdieria</taxon>
    </lineage>
</organism>
<dbReference type="PANTHER" id="PTHR13257">
    <property type="entry name" value="NUCLEOPORIN NUP84-RELATED"/>
    <property type="match status" value="1"/>
</dbReference>
<keyword evidence="4" id="KW-0653">Protein transport</keyword>
<gene>
    <name evidence="9" type="ORF">Gasu_10040</name>
</gene>
<evidence type="ECO:0000256" key="6">
    <source>
        <dbReference type="ARBA" id="ARBA00023132"/>
    </source>
</evidence>
<reference evidence="10" key="1">
    <citation type="journal article" date="2013" name="Science">
        <title>Gene transfer from bacteria and archaea facilitated evolution of an extremophilic eukaryote.</title>
        <authorList>
            <person name="Schonknecht G."/>
            <person name="Chen W.H."/>
            <person name="Ternes C.M."/>
            <person name="Barbier G.G."/>
            <person name="Shrestha R.P."/>
            <person name="Stanke M."/>
            <person name="Brautigam A."/>
            <person name="Baker B.J."/>
            <person name="Banfield J.F."/>
            <person name="Garavito R.M."/>
            <person name="Carr K."/>
            <person name="Wilkerson C."/>
            <person name="Rensing S.A."/>
            <person name="Gagneul D."/>
            <person name="Dickenson N.E."/>
            <person name="Oesterhelt C."/>
            <person name="Lercher M.J."/>
            <person name="Weber A.P."/>
        </authorList>
    </citation>
    <scope>NUCLEOTIDE SEQUENCE [LARGE SCALE GENOMIC DNA]</scope>
    <source>
        <strain evidence="10">074W</strain>
    </source>
</reference>
<evidence type="ECO:0008006" key="11">
    <source>
        <dbReference type="Google" id="ProtNLM"/>
    </source>
</evidence>
<dbReference type="eggNOG" id="KOG4460">
    <property type="taxonomic scope" value="Eukaryota"/>
</dbReference>
<dbReference type="PANTHER" id="PTHR13257:SF0">
    <property type="entry name" value="NUCLEAR PORE COMPLEX PROTEIN NUP88"/>
    <property type="match status" value="1"/>
</dbReference>
<dbReference type="GeneID" id="17090548"/>
<keyword evidence="10" id="KW-1185">Reference proteome</keyword>
<evidence type="ECO:0000256" key="7">
    <source>
        <dbReference type="ARBA" id="ARBA00023242"/>
    </source>
</evidence>
<dbReference type="GO" id="GO:0006606">
    <property type="term" value="P:protein import into nucleus"/>
    <property type="evidence" value="ECO:0007669"/>
    <property type="project" value="TreeGrafter"/>
</dbReference>
<sequence>MKASEWIQLVERLVKEDKNVINKPVKLFGSCLVSLNRDYYLVLLSQNVCYLLGHKQDSFPRAVEVQWSKSLSFEATAIRLHPNGNLGALVGERGVACFSIDISSLRWKLFHPKVVIDVVEIGRSQSCGGVFDLRSDLIVKDVCWHPSSTSHLCLLTSDNTLWFWNVLSDVEEEEQRLSIKLPDSSNVVSFCFGIGPGWEFFTAYVTSSKGEIYYLCPVYPFGCYIPLQLLNSLRQHVEARYNFSFEGKGPTSQKLTFSTRENKSIDSWTKHSFDSKGLGTSDNTIWMESTRLQHLFLEECWMACEMNDNIKTQRDHRNSSLSLSLGRTISRWEPSIQGPIVIQKDNKSSFYKGEDYCLCMLESKGPFPILIHTSSSGYVRIYIQLEQLEPLFTISHNISKEKDGDIQLSENSLRFVLFENIELFSSAKKESYCPFVFQDFGESVWYHNKWFSNDLKQHGSMYFIGTESQLFLLRIPWLHLTSEEWISGLELATSKIHLLATTPNTMENDSSTELYNFVRGLTFFIETECLGVIVHFGNDHMIWIPLVHFPLKSRPLDQWNSMASELDEMLKQEDENTIYSQRPLEKRFEELFQVIAKPPRYAMDKKLDSVELETGLRFLQDAVTKYREEYISNFEKLSLILSDALEKIPKGLEKVERKLENVQALLKESQMQLANLENKLTLSKRISKSLLERAQTIREALIEGRGRLSKAELAWKERLSGQWKELSHYQHYVENLKKSVENASQSLVKEPSEKLCYFKKEELENIYQSLNEHTIVLDKLFSMSTKLEQASMMKDNNYNK</sequence>
<keyword evidence="8" id="KW-0175">Coiled coil</keyword>
<dbReference type="KEGG" id="gsl:Gasu_10040"/>
<keyword evidence="7" id="KW-0539">Nucleus</keyword>
<keyword evidence="5" id="KW-0811">Translocation</keyword>
<evidence type="ECO:0000313" key="9">
    <source>
        <dbReference type="EMBL" id="EME31939.1"/>
    </source>
</evidence>
<dbReference type="Proteomes" id="UP000030680">
    <property type="component" value="Unassembled WGS sequence"/>
</dbReference>
<dbReference type="GO" id="GO:0000056">
    <property type="term" value="P:ribosomal small subunit export from nucleus"/>
    <property type="evidence" value="ECO:0007669"/>
    <property type="project" value="InterPro"/>
</dbReference>
<dbReference type="InterPro" id="IPR036322">
    <property type="entry name" value="WD40_repeat_dom_sf"/>
</dbReference>
<dbReference type="RefSeq" id="XP_005708459.1">
    <property type="nucleotide sequence ID" value="XM_005708402.1"/>
</dbReference>
<evidence type="ECO:0000256" key="4">
    <source>
        <dbReference type="ARBA" id="ARBA00022927"/>
    </source>
</evidence>
<dbReference type="GO" id="GO:0017056">
    <property type="term" value="F:structural constituent of nuclear pore"/>
    <property type="evidence" value="ECO:0007669"/>
    <property type="project" value="InterPro"/>
</dbReference>
<evidence type="ECO:0000256" key="1">
    <source>
        <dbReference type="ARBA" id="ARBA00004567"/>
    </source>
</evidence>
<dbReference type="SUPFAM" id="SSF50978">
    <property type="entry name" value="WD40 repeat-like"/>
    <property type="match status" value="1"/>
</dbReference>
<comment type="subcellular location">
    <subcellularLocation>
        <location evidence="1">Nucleus</location>
        <location evidence="1">Nuclear pore complex</location>
    </subcellularLocation>
</comment>
<name>M2Y7Y4_GALSU</name>
<keyword evidence="2" id="KW-0813">Transport</keyword>
<dbReference type="STRING" id="130081.M2Y7Y4"/>
<dbReference type="GO" id="GO:0006406">
    <property type="term" value="P:mRNA export from nucleus"/>
    <property type="evidence" value="ECO:0007669"/>
    <property type="project" value="TreeGrafter"/>
</dbReference>
<dbReference type="GO" id="GO:0005643">
    <property type="term" value="C:nuclear pore"/>
    <property type="evidence" value="ECO:0007669"/>
    <property type="project" value="UniProtKB-SubCell"/>
</dbReference>
<dbReference type="OrthoDB" id="341482at2759"/>
<protein>
    <recommendedName>
        <fullName evidence="11">Nuclear pore complex protein Nup88</fullName>
    </recommendedName>
</protein>
<evidence type="ECO:0000256" key="2">
    <source>
        <dbReference type="ARBA" id="ARBA00022448"/>
    </source>
</evidence>